<dbReference type="PANTHER" id="PTHR31973">
    <property type="entry name" value="POLYPROTEIN, PUTATIVE-RELATED"/>
    <property type="match status" value="1"/>
</dbReference>
<feature type="domain" description="SWIM-type" evidence="6">
    <location>
        <begin position="285"/>
        <end position="317"/>
    </location>
</feature>
<evidence type="ECO:0000313" key="8">
    <source>
        <dbReference type="Proteomes" id="UP001152484"/>
    </source>
</evidence>
<dbReference type="InterPro" id="IPR007527">
    <property type="entry name" value="Znf_SWIM"/>
</dbReference>
<organism evidence="7 8">
    <name type="scientific">Cuscuta europaea</name>
    <name type="common">European dodder</name>
    <dbReference type="NCBI Taxonomy" id="41803"/>
    <lineage>
        <taxon>Eukaryota</taxon>
        <taxon>Viridiplantae</taxon>
        <taxon>Streptophyta</taxon>
        <taxon>Embryophyta</taxon>
        <taxon>Tracheophyta</taxon>
        <taxon>Spermatophyta</taxon>
        <taxon>Magnoliopsida</taxon>
        <taxon>eudicotyledons</taxon>
        <taxon>Gunneridae</taxon>
        <taxon>Pentapetalae</taxon>
        <taxon>asterids</taxon>
        <taxon>lamiids</taxon>
        <taxon>Solanales</taxon>
        <taxon>Convolvulaceae</taxon>
        <taxon>Cuscuteae</taxon>
        <taxon>Cuscuta</taxon>
        <taxon>Cuscuta subgen. Cuscuta</taxon>
    </lineage>
</organism>
<dbReference type="EMBL" id="CAMAPE010000019">
    <property type="protein sequence ID" value="CAH9088360.1"/>
    <property type="molecule type" value="Genomic_DNA"/>
</dbReference>
<name>A0A9P0Z415_CUSEU</name>
<evidence type="ECO:0000256" key="2">
    <source>
        <dbReference type="ARBA" id="ARBA00022771"/>
    </source>
</evidence>
<gene>
    <name evidence="7" type="ORF">CEURO_LOCUS10454</name>
</gene>
<accession>A0A9P0Z415</accession>
<feature type="non-terminal residue" evidence="7">
    <location>
        <position position="380"/>
    </location>
</feature>
<dbReference type="Proteomes" id="UP001152484">
    <property type="component" value="Unassembled WGS sequence"/>
</dbReference>
<keyword evidence="1" id="KW-0479">Metal-binding</keyword>
<evidence type="ECO:0000256" key="5">
    <source>
        <dbReference type="SAM" id="MobiDB-lite"/>
    </source>
</evidence>
<evidence type="ECO:0000256" key="3">
    <source>
        <dbReference type="ARBA" id="ARBA00022833"/>
    </source>
</evidence>
<dbReference type="OrthoDB" id="1102090at2759"/>
<dbReference type="PROSITE" id="PS50966">
    <property type="entry name" value="ZF_SWIM"/>
    <property type="match status" value="1"/>
</dbReference>
<evidence type="ECO:0000259" key="6">
    <source>
        <dbReference type="PROSITE" id="PS50966"/>
    </source>
</evidence>
<keyword evidence="2 4" id="KW-0863">Zinc-finger</keyword>
<dbReference type="AlphaFoldDB" id="A0A9P0Z415"/>
<dbReference type="SMART" id="SM00575">
    <property type="entry name" value="ZnF_PMZ"/>
    <property type="match status" value="1"/>
</dbReference>
<keyword evidence="8" id="KW-1185">Reference proteome</keyword>
<dbReference type="InterPro" id="IPR006564">
    <property type="entry name" value="Znf_PMZ"/>
</dbReference>
<comment type="caution">
    <text evidence="7">The sequence shown here is derived from an EMBL/GenBank/DDBJ whole genome shotgun (WGS) entry which is preliminary data.</text>
</comment>
<dbReference type="GO" id="GO:0008270">
    <property type="term" value="F:zinc ion binding"/>
    <property type="evidence" value="ECO:0007669"/>
    <property type="project" value="UniProtKB-KW"/>
</dbReference>
<keyword evidence="3" id="KW-0862">Zinc</keyword>
<evidence type="ECO:0000256" key="4">
    <source>
        <dbReference type="PROSITE-ProRule" id="PRU00325"/>
    </source>
</evidence>
<dbReference type="Pfam" id="PF04434">
    <property type="entry name" value="SWIM"/>
    <property type="match status" value="1"/>
</dbReference>
<dbReference type="InterPro" id="IPR018289">
    <property type="entry name" value="MULE_transposase_dom"/>
</dbReference>
<proteinExistence type="predicted"/>
<dbReference type="PANTHER" id="PTHR31973:SF187">
    <property type="entry name" value="MUTATOR TRANSPOSASE MUDRA PROTEIN"/>
    <property type="match status" value="1"/>
</dbReference>
<feature type="region of interest" description="Disordered" evidence="5">
    <location>
        <begin position="348"/>
        <end position="380"/>
    </location>
</feature>
<evidence type="ECO:0000313" key="7">
    <source>
        <dbReference type="EMBL" id="CAH9088360.1"/>
    </source>
</evidence>
<evidence type="ECO:0000256" key="1">
    <source>
        <dbReference type="ARBA" id="ARBA00022723"/>
    </source>
</evidence>
<dbReference type="Pfam" id="PF10551">
    <property type="entry name" value="MULE"/>
    <property type="match status" value="1"/>
</dbReference>
<sequence length="380" mass="43387">MKILTTRTIPDGPCLFQRIYCCFGAMKRGFLDGCRKIIGLDGCFLKGLLKGEILTAVGRDANNNMYPIAWAVVEIENTSSWSWFLELLKEDLQIVDSSPWTVISDQQKGLINVIQALLPQAKHRNCARHIHANWSKEHRGTYMKKLFWMCARSTSQSQLQESLELLGKKDSKAREDIEKYPFKLWCKAFLRTSVKCDAVDNNMSEAFNRTLIGCRSKSIIPMLEDIRVGMMTRIAMKRQHAGRWKGNICPNVKKILNGNIMNSSKWRLVFNGDDGYEVKRGKYQYKVKLEGQTCSCRLWDLTGIPCSHAICAMFDCGKDPESYVDECYSLAAFKRTYAHTLEPINGETAWPNAGGEKIHPPLPKKMSGRPKKKRIREESE</sequence>
<reference evidence="7" key="1">
    <citation type="submission" date="2022-07" db="EMBL/GenBank/DDBJ databases">
        <authorList>
            <person name="Macas J."/>
            <person name="Novak P."/>
            <person name="Neumann P."/>
        </authorList>
    </citation>
    <scope>NUCLEOTIDE SEQUENCE</scope>
</reference>
<protein>
    <recommendedName>
        <fullName evidence="6">SWIM-type domain-containing protein</fullName>
    </recommendedName>
</protein>